<evidence type="ECO:0000313" key="7">
    <source>
        <dbReference type="Proteomes" id="UP000034805"/>
    </source>
</evidence>
<comment type="similarity">
    <text evidence="1 4">Belongs to the UDP-glycosyltransferase family.</text>
</comment>
<comment type="subcellular location">
    <subcellularLocation>
        <location evidence="5">Membrane</location>
        <topology evidence="5">Single-pass membrane protein</topology>
    </subcellularLocation>
</comment>
<keyword evidence="5" id="KW-0812">Transmembrane</keyword>
<organism evidence="6 7">
    <name type="scientific">Scleropages formosus</name>
    <name type="common">Asian bonytongue</name>
    <name type="synonym">Osteoglossum formosum</name>
    <dbReference type="NCBI Taxonomy" id="113540"/>
    <lineage>
        <taxon>Eukaryota</taxon>
        <taxon>Metazoa</taxon>
        <taxon>Chordata</taxon>
        <taxon>Craniata</taxon>
        <taxon>Vertebrata</taxon>
        <taxon>Euteleostomi</taxon>
        <taxon>Actinopterygii</taxon>
        <taxon>Neopterygii</taxon>
        <taxon>Teleostei</taxon>
        <taxon>Osteoglossocephala</taxon>
        <taxon>Osteoglossomorpha</taxon>
        <taxon>Osteoglossiformes</taxon>
        <taxon>Osteoglossidae</taxon>
        <taxon>Scleropages</taxon>
    </lineage>
</organism>
<accession>A0A0P7XKR4</accession>
<keyword evidence="2 4" id="KW-0328">Glycosyltransferase</keyword>
<gene>
    <name evidence="6" type="ORF">Z043_103145</name>
</gene>
<feature type="signal peptide" evidence="5">
    <location>
        <begin position="1"/>
        <end position="24"/>
    </location>
</feature>
<evidence type="ECO:0000256" key="1">
    <source>
        <dbReference type="ARBA" id="ARBA00009995"/>
    </source>
</evidence>
<dbReference type="Pfam" id="PF00201">
    <property type="entry name" value="UDPGT"/>
    <property type="match status" value="1"/>
</dbReference>
<feature type="transmembrane region" description="Helical" evidence="5">
    <location>
        <begin position="495"/>
        <end position="518"/>
    </location>
</feature>
<dbReference type="EC" id="2.4.1.17" evidence="5"/>
<evidence type="ECO:0000256" key="4">
    <source>
        <dbReference type="RuleBase" id="RU003718"/>
    </source>
</evidence>
<dbReference type="Proteomes" id="UP000034805">
    <property type="component" value="Unassembled WGS sequence"/>
</dbReference>
<reference evidence="6 7" key="1">
    <citation type="submission" date="2015-08" db="EMBL/GenBank/DDBJ databases">
        <title>The genome of the Asian arowana (Scleropages formosus).</title>
        <authorList>
            <person name="Tan M.H."/>
            <person name="Gan H.M."/>
            <person name="Croft L.J."/>
            <person name="Austin C.M."/>
        </authorList>
    </citation>
    <scope>NUCLEOTIDE SEQUENCE [LARGE SCALE GENOMIC DNA]</scope>
    <source>
        <strain evidence="6">Aro1</strain>
    </source>
</reference>
<name>A0A0P7XKR4_SCLFO</name>
<sequence>MSKHGTLLTIWYLVFFTNHGFVGSSNILAVPVDGSHWNTMKVLILELAAKGHQVTVLRFSNYLNIDDESLDFRVITVQLPDSQARTKEERTQVALSWIFYNAFSKESCCTSAFWQLFVSTKRISEDYKLAIETMFENTAFMRQLRESGFDIVLADPFFPGGVMLAHYLNLPSVLFGRWMPTEDIHFRIAPSPLAYVPVLNSRLTDRMSFFQRLKNILMYGCGNVLYHFFIYSTYDELCSRYLTPGISIYTLYTQADIYLMKFDFALDFLKPGMPNIIYIGGFHTKPAKSLPVELKAFMDSAEDGVVILSLGSIVNTLPEVVATEIAAGLALLPQRVVWRYTGPPIPTLGNNTKLLKWLPQNDLLSHPNTKAFITHGGENGIYEAIYHGVPVVGFPLFGDNYENLLRLSVKGVAVLLENLNRLSRQDVWAAVRTVTEDPKFRDNMKKLSRVHRDTPIPPRELAVFWTEYVIRNKGAQHLRAAGNDLPFYQYCLLDVLGFISLFVLLFVYLSWSLVKVLYKTLKGRAKVKRH</sequence>
<dbReference type="EMBL" id="JARO02000779">
    <property type="protein sequence ID" value="KPP77429.1"/>
    <property type="molecule type" value="Genomic_DNA"/>
</dbReference>
<keyword evidence="3 4" id="KW-0808">Transferase</keyword>
<dbReference type="InterPro" id="IPR050271">
    <property type="entry name" value="UDP-glycosyltransferase"/>
</dbReference>
<keyword evidence="5" id="KW-0472">Membrane</keyword>
<dbReference type="PANTHER" id="PTHR48043">
    <property type="entry name" value="EG:EG0003.4 PROTEIN-RELATED"/>
    <property type="match status" value="1"/>
</dbReference>
<dbReference type="FunFam" id="3.40.50.2000:FF:000021">
    <property type="entry name" value="UDP-glucuronosyltransferase"/>
    <property type="match status" value="1"/>
</dbReference>
<comment type="caution">
    <text evidence="6">The sequence shown here is derived from an EMBL/GenBank/DDBJ whole genome shotgun (WGS) entry which is preliminary data.</text>
</comment>
<keyword evidence="5" id="KW-1133">Transmembrane helix</keyword>
<evidence type="ECO:0000256" key="5">
    <source>
        <dbReference type="RuleBase" id="RU362059"/>
    </source>
</evidence>
<evidence type="ECO:0000256" key="3">
    <source>
        <dbReference type="ARBA" id="ARBA00022679"/>
    </source>
</evidence>
<keyword evidence="5" id="KW-0732">Signal</keyword>
<dbReference type="CDD" id="cd03784">
    <property type="entry name" value="GT1_Gtf-like"/>
    <property type="match status" value="1"/>
</dbReference>
<comment type="catalytic activity">
    <reaction evidence="5">
        <text>glucuronate acceptor + UDP-alpha-D-glucuronate = acceptor beta-D-glucuronoside + UDP + H(+)</text>
        <dbReference type="Rhea" id="RHEA:21032"/>
        <dbReference type="ChEBI" id="CHEBI:15378"/>
        <dbReference type="ChEBI" id="CHEBI:58052"/>
        <dbReference type="ChEBI" id="CHEBI:58223"/>
        <dbReference type="ChEBI" id="CHEBI:132367"/>
        <dbReference type="ChEBI" id="CHEBI:132368"/>
        <dbReference type="EC" id="2.4.1.17"/>
    </reaction>
</comment>
<dbReference type="SUPFAM" id="SSF53756">
    <property type="entry name" value="UDP-Glycosyltransferase/glycogen phosphorylase"/>
    <property type="match status" value="1"/>
</dbReference>
<dbReference type="GO" id="GO:0016020">
    <property type="term" value="C:membrane"/>
    <property type="evidence" value="ECO:0007669"/>
    <property type="project" value="UniProtKB-SubCell"/>
</dbReference>
<dbReference type="PROSITE" id="PS00375">
    <property type="entry name" value="UDPGT"/>
    <property type="match status" value="1"/>
</dbReference>
<feature type="chain" id="PRO_5005964656" description="UDP-glucuronosyltransferase" evidence="5">
    <location>
        <begin position="25"/>
        <end position="530"/>
    </location>
</feature>
<evidence type="ECO:0000256" key="2">
    <source>
        <dbReference type="ARBA" id="ARBA00022676"/>
    </source>
</evidence>
<dbReference type="AlphaFoldDB" id="A0A0P7XKR4"/>
<dbReference type="GO" id="GO:0015020">
    <property type="term" value="F:glucuronosyltransferase activity"/>
    <property type="evidence" value="ECO:0007669"/>
    <property type="project" value="UniProtKB-EC"/>
</dbReference>
<dbReference type="InterPro" id="IPR035595">
    <property type="entry name" value="UDP_glycos_trans_CS"/>
</dbReference>
<dbReference type="PANTHER" id="PTHR48043:SF63">
    <property type="entry name" value="UDP GLUCURONOSYLTRANSFERASE 5 FAMILY, POLYPEPTIDE F1-RELATED"/>
    <property type="match status" value="1"/>
</dbReference>
<evidence type="ECO:0000313" key="6">
    <source>
        <dbReference type="EMBL" id="KPP77429.1"/>
    </source>
</evidence>
<proteinExistence type="inferred from homology"/>
<protein>
    <recommendedName>
        <fullName evidence="5">UDP-glucuronosyltransferase</fullName>
        <ecNumber evidence="5">2.4.1.17</ecNumber>
    </recommendedName>
</protein>
<dbReference type="Gene3D" id="3.40.50.2000">
    <property type="entry name" value="Glycogen Phosphorylase B"/>
    <property type="match status" value="2"/>
</dbReference>
<dbReference type="InterPro" id="IPR002213">
    <property type="entry name" value="UDP_glucos_trans"/>
</dbReference>